<gene>
    <name evidence="1" type="ORF">CYMTET_11225</name>
</gene>
<sequence length="95" mass="10621">CGGLDGMTLLVHRLWWAGWNDFVGCGELDGMTFVDAQAVAVVSFNAENASFEPIIHQQICPERVQWIRDACGDDQAVVKRLDCCLDEMRNYENVG</sequence>
<proteinExistence type="predicted"/>
<accession>A0AAE0GMP8</accession>
<evidence type="ECO:0000313" key="2">
    <source>
        <dbReference type="Proteomes" id="UP001190700"/>
    </source>
</evidence>
<protein>
    <submittedName>
        <fullName evidence="1">Uncharacterized protein</fullName>
    </submittedName>
</protein>
<dbReference type="AlphaFoldDB" id="A0AAE0GMP8"/>
<keyword evidence="2" id="KW-1185">Reference proteome</keyword>
<reference evidence="1 2" key="1">
    <citation type="journal article" date="2015" name="Genome Biol. Evol.">
        <title>Comparative Genomics of a Bacterivorous Green Alga Reveals Evolutionary Causalities and Consequences of Phago-Mixotrophic Mode of Nutrition.</title>
        <authorList>
            <person name="Burns J.A."/>
            <person name="Paasch A."/>
            <person name="Narechania A."/>
            <person name="Kim E."/>
        </authorList>
    </citation>
    <scope>NUCLEOTIDE SEQUENCE [LARGE SCALE GENOMIC DNA]</scope>
    <source>
        <strain evidence="1 2">PLY_AMNH</strain>
    </source>
</reference>
<feature type="non-terminal residue" evidence="1">
    <location>
        <position position="1"/>
    </location>
</feature>
<name>A0AAE0GMP8_9CHLO</name>
<dbReference type="Proteomes" id="UP001190700">
    <property type="component" value="Unassembled WGS sequence"/>
</dbReference>
<dbReference type="EMBL" id="LGRX02004169">
    <property type="protein sequence ID" value="KAK3280957.1"/>
    <property type="molecule type" value="Genomic_DNA"/>
</dbReference>
<evidence type="ECO:0000313" key="1">
    <source>
        <dbReference type="EMBL" id="KAK3280957.1"/>
    </source>
</evidence>
<comment type="caution">
    <text evidence="1">The sequence shown here is derived from an EMBL/GenBank/DDBJ whole genome shotgun (WGS) entry which is preliminary data.</text>
</comment>
<organism evidence="1 2">
    <name type="scientific">Cymbomonas tetramitiformis</name>
    <dbReference type="NCBI Taxonomy" id="36881"/>
    <lineage>
        <taxon>Eukaryota</taxon>
        <taxon>Viridiplantae</taxon>
        <taxon>Chlorophyta</taxon>
        <taxon>Pyramimonadophyceae</taxon>
        <taxon>Pyramimonadales</taxon>
        <taxon>Pyramimonadaceae</taxon>
        <taxon>Cymbomonas</taxon>
    </lineage>
</organism>